<dbReference type="InterPro" id="IPR046433">
    <property type="entry name" value="ActCoA_hydro"/>
</dbReference>
<dbReference type="InterPro" id="IPR026888">
    <property type="entry name" value="AcetylCoA_hyd_C"/>
</dbReference>
<sequence>MSVELFQELAHVSTARKTVLYQVPRKIKELYSRKLVTAGEAVKAIKSGDNLVLPLGCGEPGTLVAAMAQRHHELKEVKVHQMLPLTQADYISPEMAGSFRHVSWFTSGPNRRAVNEGWADFVPGHFHEYPRLFQEYVPVDVFMGTVSPMDERGFLSFGLSVDYTTTAAAEAGIVILEVNPNMPRTRGESLIHITDVDYVIESNAPITQIPIPPLSEEDNIIGGYIAEKIDDGSTIQLGIGGMPNAVAKALVNKKDLGIHTEMITDGMVDLIESGAVTGRKKTIHPGKIIGSFAAGTQRLYSFLNDNPMVEMYPVSYVNDPYVIGKNYKMISINATLEVDLLGQCASETIGPRQYSATGGQADFAQGCLRSPGGKGFIALHSTAKKGTISKIVPFLQQGAVVSCSKNDVDHIVTEFGVAKLRGKTARERALELISVAHPDFRADLRAAARKMNLL</sequence>
<comment type="similarity">
    <text evidence="1">Belongs to the acetyl-CoA hydrolase/transferase family.</text>
</comment>
<dbReference type="SUPFAM" id="SSF100950">
    <property type="entry name" value="NagB/RpiA/CoA transferase-like"/>
    <property type="match status" value="2"/>
</dbReference>
<dbReference type="GO" id="GO:0016787">
    <property type="term" value="F:hydrolase activity"/>
    <property type="evidence" value="ECO:0007669"/>
    <property type="project" value="UniProtKB-KW"/>
</dbReference>
<keyword evidence="5" id="KW-0378">Hydrolase</keyword>
<dbReference type="Gene3D" id="3.40.1080.20">
    <property type="entry name" value="Acetyl-CoA hydrolase/transferase C-terminal domain"/>
    <property type="match status" value="1"/>
</dbReference>
<feature type="domain" description="Acetyl-CoA hydrolase/transferase C-terminal" evidence="4">
    <location>
        <begin position="295"/>
        <end position="448"/>
    </location>
</feature>
<evidence type="ECO:0000256" key="1">
    <source>
        <dbReference type="ARBA" id="ARBA00009632"/>
    </source>
</evidence>
<dbReference type="Pfam" id="PF13336">
    <property type="entry name" value="AcetylCoA_hyd_C"/>
    <property type="match status" value="1"/>
</dbReference>
<evidence type="ECO:0000313" key="5">
    <source>
        <dbReference type="EMBL" id="SFG11227.1"/>
    </source>
</evidence>
<organism evidence="5 6">
    <name type="scientific">Desulfotruncus arcticus DSM 17038</name>
    <dbReference type="NCBI Taxonomy" id="1121424"/>
    <lineage>
        <taxon>Bacteria</taxon>
        <taxon>Bacillati</taxon>
        <taxon>Bacillota</taxon>
        <taxon>Clostridia</taxon>
        <taxon>Eubacteriales</taxon>
        <taxon>Desulfallaceae</taxon>
        <taxon>Desulfotruncus</taxon>
    </lineage>
</organism>
<dbReference type="Gene3D" id="3.30.750.70">
    <property type="entry name" value="4-hydroxybutyrate coenzyme like domains"/>
    <property type="match status" value="1"/>
</dbReference>
<dbReference type="Proteomes" id="UP000199337">
    <property type="component" value="Unassembled WGS sequence"/>
</dbReference>
<dbReference type="EMBL" id="FOOX01000002">
    <property type="protein sequence ID" value="SFG11227.1"/>
    <property type="molecule type" value="Genomic_DNA"/>
</dbReference>
<dbReference type="RefSeq" id="WP_092468788.1">
    <property type="nucleotide sequence ID" value="NZ_FOOX01000002.1"/>
</dbReference>
<keyword evidence="2" id="KW-0808">Transferase</keyword>
<dbReference type="Gene3D" id="3.40.1080.10">
    <property type="entry name" value="Glutaconate Coenzyme A-transferase"/>
    <property type="match status" value="1"/>
</dbReference>
<name>A0A1I2PB87_9FIRM</name>
<dbReference type="PANTHER" id="PTHR21432">
    <property type="entry name" value="ACETYL-COA HYDROLASE-RELATED"/>
    <property type="match status" value="1"/>
</dbReference>
<evidence type="ECO:0000256" key="2">
    <source>
        <dbReference type="ARBA" id="ARBA00022679"/>
    </source>
</evidence>
<feature type="domain" description="Acetyl-CoA hydrolase/transferase N-terminal" evidence="3">
    <location>
        <begin position="29"/>
        <end position="207"/>
    </location>
</feature>
<reference evidence="6" key="1">
    <citation type="submission" date="2016-10" db="EMBL/GenBank/DDBJ databases">
        <authorList>
            <person name="Varghese N."/>
            <person name="Submissions S."/>
        </authorList>
    </citation>
    <scope>NUCLEOTIDE SEQUENCE [LARGE SCALE GENOMIC DNA]</scope>
    <source>
        <strain evidence="6">DSM 17038</strain>
    </source>
</reference>
<dbReference type="AlphaFoldDB" id="A0A1I2PB87"/>
<dbReference type="STRING" id="341036.SAMN05660649_00719"/>
<keyword evidence="6" id="KW-1185">Reference proteome</keyword>
<gene>
    <name evidence="5" type="ORF">SAMN05660649_00719</name>
</gene>
<evidence type="ECO:0000313" key="6">
    <source>
        <dbReference type="Proteomes" id="UP000199337"/>
    </source>
</evidence>
<accession>A0A1I2PB87</accession>
<dbReference type="InterPro" id="IPR003702">
    <property type="entry name" value="ActCoA_hydro_N"/>
</dbReference>
<proteinExistence type="inferred from homology"/>
<dbReference type="GO" id="GO:0006083">
    <property type="term" value="P:acetate metabolic process"/>
    <property type="evidence" value="ECO:0007669"/>
    <property type="project" value="InterPro"/>
</dbReference>
<protein>
    <submittedName>
        <fullName evidence="5">Acyl-CoA hydrolase</fullName>
    </submittedName>
</protein>
<dbReference type="InterPro" id="IPR037171">
    <property type="entry name" value="NagB/RpiA_transferase-like"/>
</dbReference>
<dbReference type="PANTHER" id="PTHR21432:SF20">
    <property type="entry name" value="ACETYL-COA HYDROLASE"/>
    <property type="match status" value="1"/>
</dbReference>
<dbReference type="GO" id="GO:0008775">
    <property type="term" value="F:acetate CoA-transferase activity"/>
    <property type="evidence" value="ECO:0007669"/>
    <property type="project" value="InterPro"/>
</dbReference>
<dbReference type="OrthoDB" id="9801795at2"/>
<dbReference type="InterPro" id="IPR038460">
    <property type="entry name" value="AcetylCoA_hyd_C_sf"/>
</dbReference>
<evidence type="ECO:0000259" key="3">
    <source>
        <dbReference type="Pfam" id="PF02550"/>
    </source>
</evidence>
<dbReference type="Pfam" id="PF02550">
    <property type="entry name" value="AcetylCoA_hydro"/>
    <property type="match status" value="1"/>
</dbReference>
<evidence type="ECO:0000259" key="4">
    <source>
        <dbReference type="Pfam" id="PF13336"/>
    </source>
</evidence>